<evidence type="ECO:0000313" key="2">
    <source>
        <dbReference type="EMBL" id="PSS10756.1"/>
    </source>
</evidence>
<keyword evidence="3" id="KW-1185">Reference proteome</keyword>
<feature type="compositionally biased region" description="Polar residues" evidence="1">
    <location>
        <begin position="1"/>
        <end position="12"/>
    </location>
</feature>
<reference evidence="2 3" key="1">
    <citation type="journal article" date="2018" name="New Phytol.">
        <title>Comparative genomics and transcriptomics depict ericoid mycorrhizal fungi as versatile saprotrophs and plant mutualists.</title>
        <authorList>
            <person name="Martino E."/>
            <person name="Morin E."/>
            <person name="Grelet G.A."/>
            <person name="Kuo A."/>
            <person name="Kohler A."/>
            <person name="Daghino S."/>
            <person name="Barry K.W."/>
            <person name="Cichocki N."/>
            <person name="Clum A."/>
            <person name="Dockter R.B."/>
            <person name="Hainaut M."/>
            <person name="Kuo R.C."/>
            <person name="LaButti K."/>
            <person name="Lindahl B.D."/>
            <person name="Lindquist E.A."/>
            <person name="Lipzen A."/>
            <person name="Khouja H.R."/>
            <person name="Magnuson J."/>
            <person name="Murat C."/>
            <person name="Ohm R.A."/>
            <person name="Singer S.W."/>
            <person name="Spatafora J.W."/>
            <person name="Wang M."/>
            <person name="Veneault-Fourrey C."/>
            <person name="Henrissat B."/>
            <person name="Grigoriev I.V."/>
            <person name="Martin F.M."/>
            <person name="Perotto S."/>
        </authorList>
    </citation>
    <scope>NUCLEOTIDE SEQUENCE [LARGE SCALE GENOMIC DNA]</scope>
    <source>
        <strain evidence="2 3">ATCC 22711</strain>
    </source>
</reference>
<name>A0A2T3ATE8_AMORE</name>
<dbReference type="AlphaFoldDB" id="A0A2T3ATE8"/>
<accession>A0A2T3ATE8</accession>
<evidence type="ECO:0000256" key="1">
    <source>
        <dbReference type="SAM" id="MobiDB-lite"/>
    </source>
</evidence>
<gene>
    <name evidence="2" type="ORF">M430DRAFT_36976</name>
</gene>
<dbReference type="InParanoid" id="A0A2T3ATE8"/>
<dbReference type="OrthoDB" id="3563608at2759"/>
<organism evidence="2 3">
    <name type="scientific">Amorphotheca resinae ATCC 22711</name>
    <dbReference type="NCBI Taxonomy" id="857342"/>
    <lineage>
        <taxon>Eukaryota</taxon>
        <taxon>Fungi</taxon>
        <taxon>Dikarya</taxon>
        <taxon>Ascomycota</taxon>
        <taxon>Pezizomycotina</taxon>
        <taxon>Leotiomycetes</taxon>
        <taxon>Helotiales</taxon>
        <taxon>Amorphothecaceae</taxon>
        <taxon>Amorphotheca</taxon>
    </lineage>
</organism>
<evidence type="ECO:0008006" key="4">
    <source>
        <dbReference type="Google" id="ProtNLM"/>
    </source>
</evidence>
<dbReference type="RefSeq" id="XP_024717935.1">
    <property type="nucleotide sequence ID" value="XM_024867032.1"/>
</dbReference>
<feature type="region of interest" description="Disordered" evidence="1">
    <location>
        <begin position="1"/>
        <end position="32"/>
    </location>
</feature>
<dbReference type="Proteomes" id="UP000241818">
    <property type="component" value="Unassembled WGS sequence"/>
</dbReference>
<protein>
    <recommendedName>
        <fullName evidence="4">Cysteine-rich transmembrane CYSTM domain-containing protein</fullName>
    </recommendedName>
</protein>
<sequence length="56" mass="5884">MEVQAQQPSRVSAEQPRAVEQMTAEPVSMRGGGEGEEVCCGVCAGLACFECLNCCC</sequence>
<dbReference type="EMBL" id="KZ679016">
    <property type="protein sequence ID" value="PSS10756.1"/>
    <property type="molecule type" value="Genomic_DNA"/>
</dbReference>
<dbReference type="GeneID" id="36575113"/>
<proteinExistence type="predicted"/>
<evidence type="ECO:0000313" key="3">
    <source>
        <dbReference type="Proteomes" id="UP000241818"/>
    </source>
</evidence>